<dbReference type="Proteomes" id="UP000516645">
    <property type="component" value="Segment"/>
</dbReference>
<dbReference type="KEGG" id="vg:65128383"/>
<dbReference type="EMBL" id="MT771343">
    <property type="protein sequence ID" value="QOC56051.1"/>
    <property type="molecule type" value="Genomic_DNA"/>
</dbReference>
<proteinExistence type="predicted"/>
<protein>
    <submittedName>
        <fullName evidence="1">Uncharacterized protein</fullName>
    </submittedName>
</protein>
<gene>
    <name evidence="1" type="primary">53</name>
    <name evidence="1" type="ORF">SEA_CLOWN_53</name>
</gene>
<accession>A0A7L7SIH8</accession>
<reference evidence="1 2" key="1">
    <citation type="submission" date="2020-07" db="EMBL/GenBank/DDBJ databases">
        <authorList>
            <person name="Bortz R.L."/>
            <person name="Bai C."/>
            <person name="Brody A."/>
            <person name="Douse D."/>
            <person name="Feder N.M."/>
            <person name="Fischer E."/>
            <person name="Kim I."/>
            <person name="Kornbau S."/>
            <person name="Malek C.E."/>
            <person name="Menendez J.A."/>
            <person name="Moore R.J."/>
            <person name="Pinkovsky V.I."/>
            <person name="Raghavan D."/>
            <person name="Reznik A.S."/>
            <person name="Sciarra A.R."/>
            <person name="Starinsky S.F."/>
            <person name="Vaughan O."/>
            <person name="Walker S.E."/>
            <person name="Wiemann J."/>
            <person name="Butela K.A."/>
            <person name="Garlena R.A."/>
            <person name="Russell D.A."/>
            <person name="Pope W.H."/>
            <person name="Jacobs-Sera D."/>
            <person name="Hatfull G.F."/>
        </authorList>
    </citation>
    <scope>NUCLEOTIDE SEQUENCE [LARGE SCALE GENOMIC DNA]</scope>
</reference>
<dbReference type="GeneID" id="65128383"/>
<evidence type="ECO:0000313" key="1">
    <source>
        <dbReference type="EMBL" id="QOC56051.1"/>
    </source>
</evidence>
<keyword evidence="2" id="KW-1185">Reference proteome</keyword>
<organism evidence="1 2">
    <name type="scientific">Gordonia phage Clown</name>
    <dbReference type="NCBI Taxonomy" id="2759393"/>
    <lineage>
        <taxon>Viruses</taxon>
        <taxon>Duplodnaviria</taxon>
        <taxon>Heunggongvirae</taxon>
        <taxon>Uroviricota</taxon>
        <taxon>Caudoviricetes</taxon>
        <taxon>Stackebrandtviridae</taxon>
        <taxon>Frickvirinae</taxon>
        <taxon>Clownvirus</taxon>
        <taxon>Clownvirus clown</taxon>
    </lineage>
</organism>
<evidence type="ECO:0000313" key="2">
    <source>
        <dbReference type="Proteomes" id="UP000516645"/>
    </source>
</evidence>
<sequence>MTNRVRLWDRDWNCIYDSASDPNAVGSGAGRAIDDAIHRHTAANGGWINATHDDPNGCRWGGRGFDVLRPAIGVDDLTPLHGGLDESIEVVDGDA</sequence>
<name>A0A7L7SIH8_9CAUD</name>
<dbReference type="RefSeq" id="YP_010110093.1">
    <property type="nucleotide sequence ID" value="NC_055867.1"/>
</dbReference>